<dbReference type="InterPro" id="IPR001647">
    <property type="entry name" value="HTH_TetR"/>
</dbReference>
<evidence type="ECO:0000313" key="4">
    <source>
        <dbReference type="EMBL" id="MBB5139648.1"/>
    </source>
</evidence>
<evidence type="ECO:0000256" key="2">
    <source>
        <dbReference type="PROSITE-ProRule" id="PRU00335"/>
    </source>
</evidence>
<name>A0A840PJE4_9ACTN</name>
<organism evidence="4 5">
    <name type="scientific">Thermocatellispora tengchongensis</name>
    <dbReference type="NCBI Taxonomy" id="1073253"/>
    <lineage>
        <taxon>Bacteria</taxon>
        <taxon>Bacillati</taxon>
        <taxon>Actinomycetota</taxon>
        <taxon>Actinomycetes</taxon>
        <taxon>Streptosporangiales</taxon>
        <taxon>Streptosporangiaceae</taxon>
        <taxon>Thermocatellispora</taxon>
    </lineage>
</organism>
<feature type="domain" description="HTH tetR-type" evidence="3">
    <location>
        <begin position="22"/>
        <end position="82"/>
    </location>
</feature>
<dbReference type="GO" id="GO:0000976">
    <property type="term" value="F:transcription cis-regulatory region binding"/>
    <property type="evidence" value="ECO:0007669"/>
    <property type="project" value="TreeGrafter"/>
</dbReference>
<keyword evidence="5" id="KW-1185">Reference proteome</keyword>
<evidence type="ECO:0000313" key="5">
    <source>
        <dbReference type="Proteomes" id="UP000578449"/>
    </source>
</evidence>
<protein>
    <submittedName>
        <fullName evidence="4">AcrR family transcriptional regulator</fullName>
    </submittedName>
</protein>
<dbReference type="InterPro" id="IPR050109">
    <property type="entry name" value="HTH-type_TetR-like_transc_reg"/>
</dbReference>
<dbReference type="Pfam" id="PF00440">
    <property type="entry name" value="TetR_N"/>
    <property type="match status" value="1"/>
</dbReference>
<dbReference type="PROSITE" id="PS50977">
    <property type="entry name" value="HTH_TETR_2"/>
    <property type="match status" value="1"/>
</dbReference>
<dbReference type="PANTHER" id="PTHR30055:SF223">
    <property type="entry name" value="HTH-TYPE TRANSCRIPTIONAL REGULATOR UIDR"/>
    <property type="match status" value="1"/>
</dbReference>
<dbReference type="AlphaFoldDB" id="A0A840PJE4"/>
<proteinExistence type="predicted"/>
<dbReference type="GO" id="GO:0003700">
    <property type="term" value="F:DNA-binding transcription factor activity"/>
    <property type="evidence" value="ECO:0007669"/>
    <property type="project" value="TreeGrafter"/>
</dbReference>
<dbReference type="Proteomes" id="UP000578449">
    <property type="component" value="Unassembled WGS sequence"/>
</dbReference>
<dbReference type="RefSeq" id="WP_185056465.1">
    <property type="nucleotide sequence ID" value="NZ_BAABIX010000067.1"/>
</dbReference>
<dbReference type="PRINTS" id="PR00455">
    <property type="entry name" value="HTHTETR"/>
</dbReference>
<sequence length="222" mass="24252">MTELGAKRGSERSEPVQRLSGAERRAQILAVARECFTEFGYQRTTTAVVAEHAGVSDSLVIKHFGSKEGLFRSAVADPVLRLIREQVAQNRPLAQSGLDVVVGYQETANFVRNLLAVIRAERGIFRAMASTMYEFPALAGEIRDLIAGHLDELATSLDNLGRPAPFRPHSGRTVTYTVVGGAIVAAVFHDDPDTYANELTDMLFFGLLSPSGRRSLRSRMSS</sequence>
<dbReference type="SUPFAM" id="SSF46689">
    <property type="entry name" value="Homeodomain-like"/>
    <property type="match status" value="1"/>
</dbReference>
<reference evidence="4 5" key="1">
    <citation type="submission" date="2020-08" db="EMBL/GenBank/DDBJ databases">
        <title>Genomic Encyclopedia of Type Strains, Phase IV (KMG-IV): sequencing the most valuable type-strain genomes for metagenomic binning, comparative biology and taxonomic classification.</title>
        <authorList>
            <person name="Goeker M."/>
        </authorList>
    </citation>
    <scope>NUCLEOTIDE SEQUENCE [LARGE SCALE GENOMIC DNA]</scope>
    <source>
        <strain evidence="4 5">DSM 45615</strain>
    </source>
</reference>
<dbReference type="PANTHER" id="PTHR30055">
    <property type="entry name" value="HTH-TYPE TRANSCRIPTIONAL REGULATOR RUTR"/>
    <property type="match status" value="1"/>
</dbReference>
<evidence type="ECO:0000256" key="1">
    <source>
        <dbReference type="ARBA" id="ARBA00023125"/>
    </source>
</evidence>
<gene>
    <name evidence="4" type="ORF">HNP84_009412</name>
</gene>
<comment type="caution">
    <text evidence="4">The sequence shown here is derived from an EMBL/GenBank/DDBJ whole genome shotgun (WGS) entry which is preliminary data.</text>
</comment>
<feature type="DNA-binding region" description="H-T-H motif" evidence="2">
    <location>
        <begin position="45"/>
        <end position="64"/>
    </location>
</feature>
<accession>A0A840PJE4</accession>
<evidence type="ECO:0000259" key="3">
    <source>
        <dbReference type="PROSITE" id="PS50977"/>
    </source>
</evidence>
<dbReference type="InterPro" id="IPR009057">
    <property type="entry name" value="Homeodomain-like_sf"/>
</dbReference>
<dbReference type="Gene3D" id="1.10.357.10">
    <property type="entry name" value="Tetracycline Repressor, domain 2"/>
    <property type="match status" value="1"/>
</dbReference>
<dbReference type="EMBL" id="JACHGN010000031">
    <property type="protein sequence ID" value="MBB5139648.1"/>
    <property type="molecule type" value="Genomic_DNA"/>
</dbReference>
<keyword evidence="1 2" id="KW-0238">DNA-binding</keyword>